<proteinExistence type="predicted"/>
<keyword evidence="3" id="KW-1185">Reference proteome</keyword>
<dbReference type="HOGENOM" id="CLU_188487_0_0_11"/>
<evidence type="ECO:0000313" key="2">
    <source>
        <dbReference type="EMBL" id="MBP2061763.1"/>
    </source>
</evidence>
<organism evidence="1">
    <name type="scientific">Streptomyces iranensis</name>
    <dbReference type="NCBI Taxonomy" id="576784"/>
    <lineage>
        <taxon>Bacteria</taxon>
        <taxon>Bacillati</taxon>
        <taxon>Actinomycetota</taxon>
        <taxon>Actinomycetes</taxon>
        <taxon>Kitasatosporales</taxon>
        <taxon>Streptomycetaceae</taxon>
        <taxon>Streptomyces</taxon>
        <taxon>Streptomyces violaceusniger group</taxon>
    </lineage>
</organism>
<dbReference type="EMBL" id="JAGGLR010000006">
    <property type="protein sequence ID" value="MBP2061763.1"/>
    <property type="molecule type" value="Genomic_DNA"/>
</dbReference>
<evidence type="ECO:0000313" key="3">
    <source>
        <dbReference type="Proteomes" id="UP000756710"/>
    </source>
</evidence>
<dbReference type="GeneID" id="32473784"/>
<dbReference type="AlphaFoldDB" id="A0A060ZT73"/>
<evidence type="ECO:0008006" key="4">
    <source>
        <dbReference type="Google" id="ProtNLM"/>
    </source>
</evidence>
<dbReference type="EMBL" id="LK022848">
    <property type="protein sequence ID" value="CDR09412.1"/>
    <property type="molecule type" value="Genomic_DNA"/>
</dbReference>
<gene>
    <name evidence="2" type="ORF">J2Z30_002772</name>
    <name evidence="1" type="ORF">SIRAN6023</name>
</gene>
<sequence>MSDAWRWEYDPDEAHVVAGLPSHVLGEVERLAHELVDLADLGVDVTDIGKGPQPGVPGGLRRLGIGGDGWLYFLAMPRLRLLVVTRVIPPFEDL</sequence>
<reference evidence="2 3" key="2">
    <citation type="submission" date="2021-03" db="EMBL/GenBank/DDBJ databases">
        <title>Genomic Encyclopedia of Type Strains, Phase IV (KMG-IV): sequencing the most valuable type-strain genomes for metagenomic binning, comparative biology and taxonomic classification.</title>
        <authorList>
            <person name="Goeker M."/>
        </authorList>
    </citation>
    <scope>NUCLEOTIDE SEQUENCE [LARGE SCALE GENOMIC DNA]</scope>
    <source>
        <strain evidence="2 3">DSM 41954</strain>
    </source>
</reference>
<accession>A0A060ZT73</accession>
<name>A0A060ZT73_9ACTN</name>
<reference evidence="1" key="1">
    <citation type="submission" date="2014-05" db="EMBL/GenBank/DDBJ databases">
        <authorList>
            <person name="Horn Fabian"/>
        </authorList>
    </citation>
    <scope>NUCLEOTIDE SEQUENCE</scope>
</reference>
<dbReference type="RefSeq" id="WP_044574497.1">
    <property type="nucleotide sequence ID" value="NZ_BAABDR010000045.1"/>
</dbReference>
<evidence type="ECO:0000313" key="1">
    <source>
        <dbReference type="EMBL" id="CDR09412.1"/>
    </source>
</evidence>
<protein>
    <recommendedName>
        <fullName evidence="4">Plasmid stabilization system</fullName>
    </recommendedName>
</protein>
<dbReference type="Proteomes" id="UP000756710">
    <property type="component" value="Unassembled WGS sequence"/>
</dbReference>